<comment type="cofactor">
    <cofactor evidence="1">
        <name>[4Fe-4S] cluster</name>
        <dbReference type="ChEBI" id="CHEBI:49883"/>
    </cofactor>
</comment>
<dbReference type="SFLD" id="SFLDG01067">
    <property type="entry name" value="SPASM/twitch_domain_containing"/>
    <property type="match status" value="1"/>
</dbReference>
<evidence type="ECO:0000256" key="2">
    <source>
        <dbReference type="ARBA" id="ARBA00022485"/>
    </source>
</evidence>
<dbReference type="GO" id="GO:0046872">
    <property type="term" value="F:metal ion binding"/>
    <property type="evidence" value="ECO:0007669"/>
    <property type="project" value="UniProtKB-KW"/>
</dbReference>
<accession>A0A1I0YLR8</accession>
<proteinExistence type="predicted"/>
<dbReference type="SFLD" id="SFLDS00029">
    <property type="entry name" value="Radical_SAM"/>
    <property type="match status" value="1"/>
</dbReference>
<evidence type="ECO:0000256" key="3">
    <source>
        <dbReference type="ARBA" id="ARBA00022691"/>
    </source>
</evidence>
<dbReference type="InterPro" id="IPR013785">
    <property type="entry name" value="Aldolase_TIM"/>
</dbReference>
<name>A0A1I0YLR8_SELRU</name>
<dbReference type="SUPFAM" id="SSF102114">
    <property type="entry name" value="Radical SAM enzymes"/>
    <property type="match status" value="1"/>
</dbReference>
<protein>
    <submittedName>
        <fullName evidence="8">Radical SAM superfamily protein</fullName>
    </submittedName>
</protein>
<gene>
    <name evidence="8" type="ORF">SAMN05216587_11528</name>
</gene>
<feature type="domain" description="Radical SAM core" evidence="7">
    <location>
        <begin position="21"/>
        <end position="191"/>
    </location>
</feature>
<keyword evidence="6" id="KW-0411">Iron-sulfur</keyword>
<keyword evidence="4" id="KW-0479">Metal-binding</keyword>
<evidence type="ECO:0000256" key="5">
    <source>
        <dbReference type="ARBA" id="ARBA00023004"/>
    </source>
</evidence>
<dbReference type="CDD" id="cd01335">
    <property type="entry name" value="Radical_SAM"/>
    <property type="match status" value="1"/>
</dbReference>
<evidence type="ECO:0000313" key="9">
    <source>
        <dbReference type="Proteomes" id="UP000183843"/>
    </source>
</evidence>
<dbReference type="GO" id="GO:0003824">
    <property type="term" value="F:catalytic activity"/>
    <property type="evidence" value="ECO:0007669"/>
    <property type="project" value="InterPro"/>
</dbReference>
<keyword evidence="2" id="KW-0004">4Fe-4S</keyword>
<evidence type="ECO:0000259" key="7">
    <source>
        <dbReference type="PROSITE" id="PS51918"/>
    </source>
</evidence>
<dbReference type="PROSITE" id="PS51918">
    <property type="entry name" value="RADICAL_SAM"/>
    <property type="match status" value="1"/>
</dbReference>
<evidence type="ECO:0000256" key="1">
    <source>
        <dbReference type="ARBA" id="ARBA00001966"/>
    </source>
</evidence>
<organism evidence="8 9">
    <name type="scientific">Selenomonas ruminantium</name>
    <dbReference type="NCBI Taxonomy" id="971"/>
    <lineage>
        <taxon>Bacteria</taxon>
        <taxon>Bacillati</taxon>
        <taxon>Bacillota</taxon>
        <taxon>Negativicutes</taxon>
        <taxon>Selenomonadales</taxon>
        <taxon>Selenomonadaceae</taxon>
        <taxon>Selenomonas</taxon>
    </lineage>
</organism>
<dbReference type="EMBL" id="FOJX01000015">
    <property type="protein sequence ID" value="SFB13857.1"/>
    <property type="molecule type" value="Genomic_DNA"/>
</dbReference>
<evidence type="ECO:0000256" key="4">
    <source>
        <dbReference type="ARBA" id="ARBA00022723"/>
    </source>
</evidence>
<sequence length="191" mass="22172">MAQIKYWREENRTYLKDVIPLDTPYNIGIEASSLCNARCVYCAHSRHDHGVYEGNMSMELFAKVIEEIHRFPKKIRLIETYSFGEPLCNPNLEKMIAIIREEDIAEKINFTTNGLLFTPRRVDALMEAGVDTIRISLQGLNAEMYDKMCGVKVKFNDFLNNLRYLYEHRGNCKIRMKIADVSLKDIPDGEK</sequence>
<dbReference type="RefSeq" id="WP_074817305.1">
    <property type="nucleotide sequence ID" value="NZ_FOJX01000015.1"/>
</dbReference>
<keyword evidence="3" id="KW-0949">S-adenosyl-L-methionine</keyword>
<keyword evidence="5" id="KW-0408">Iron</keyword>
<dbReference type="Pfam" id="PF04055">
    <property type="entry name" value="Radical_SAM"/>
    <property type="match status" value="1"/>
</dbReference>
<dbReference type="Gene3D" id="3.20.20.70">
    <property type="entry name" value="Aldolase class I"/>
    <property type="match status" value="1"/>
</dbReference>
<dbReference type="AlphaFoldDB" id="A0A1I0YLR8"/>
<dbReference type="InterPro" id="IPR007197">
    <property type="entry name" value="rSAM"/>
</dbReference>
<dbReference type="PANTHER" id="PTHR43787">
    <property type="entry name" value="FEMO COFACTOR BIOSYNTHESIS PROTEIN NIFB-RELATED"/>
    <property type="match status" value="1"/>
</dbReference>
<dbReference type="InterPro" id="IPR058240">
    <property type="entry name" value="rSAM_sf"/>
</dbReference>
<dbReference type="GO" id="GO:0051539">
    <property type="term" value="F:4 iron, 4 sulfur cluster binding"/>
    <property type="evidence" value="ECO:0007669"/>
    <property type="project" value="UniProtKB-KW"/>
</dbReference>
<evidence type="ECO:0000313" key="8">
    <source>
        <dbReference type="EMBL" id="SFB13857.1"/>
    </source>
</evidence>
<dbReference type="Proteomes" id="UP000183843">
    <property type="component" value="Unassembled WGS sequence"/>
</dbReference>
<reference evidence="8 9" key="1">
    <citation type="submission" date="2016-10" db="EMBL/GenBank/DDBJ databases">
        <authorList>
            <person name="de Groot N.N."/>
        </authorList>
    </citation>
    <scope>NUCLEOTIDE SEQUENCE [LARGE SCALE GENOMIC DNA]</scope>
    <source>
        <strain evidence="8 9">L14</strain>
    </source>
</reference>
<evidence type="ECO:0000256" key="6">
    <source>
        <dbReference type="ARBA" id="ARBA00023014"/>
    </source>
</evidence>